<accession>A0A2U3E3P4</accession>
<dbReference type="AlphaFoldDB" id="A0A2U3E3P4"/>
<sequence length="170" mass="18162">MPGTLNTRIDWIHHSTRQCSVHPTESLKPPCPLHEPRGISECSSPRGGPSNLHSTKRFLVPAFETSVASNVGSHSDRYELPAGWGKIALGARDGTSPTQSRDASPSFNFDQAILKHAEIPKRRLATSVADLDGLEATAECLLSIPFGQGLPRSGSGTGTLPGWMPKLSEA</sequence>
<proteinExistence type="predicted"/>
<feature type="region of interest" description="Disordered" evidence="1">
    <location>
        <begin position="151"/>
        <end position="170"/>
    </location>
</feature>
<dbReference type="EMBL" id="LCWV01000013">
    <property type="protein sequence ID" value="PWI69135.1"/>
    <property type="molecule type" value="Genomic_DNA"/>
</dbReference>
<dbReference type="Proteomes" id="UP000245956">
    <property type="component" value="Unassembled WGS sequence"/>
</dbReference>
<organism evidence="2 3">
    <name type="scientific">Purpureocillium lilacinum</name>
    <name type="common">Paecilomyces lilacinus</name>
    <dbReference type="NCBI Taxonomy" id="33203"/>
    <lineage>
        <taxon>Eukaryota</taxon>
        <taxon>Fungi</taxon>
        <taxon>Dikarya</taxon>
        <taxon>Ascomycota</taxon>
        <taxon>Pezizomycotina</taxon>
        <taxon>Sordariomycetes</taxon>
        <taxon>Hypocreomycetidae</taxon>
        <taxon>Hypocreales</taxon>
        <taxon>Ophiocordycipitaceae</taxon>
        <taxon>Purpureocillium</taxon>
    </lineage>
</organism>
<reference evidence="2 3" key="1">
    <citation type="journal article" date="2016" name="Front. Microbiol.">
        <title>Genome and transcriptome sequences reveal the specific parasitism of the nematophagous Purpureocillium lilacinum 36-1.</title>
        <authorList>
            <person name="Xie J."/>
            <person name="Li S."/>
            <person name="Mo C."/>
            <person name="Xiao X."/>
            <person name="Peng D."/>
            <person name="Wang G."/>
            <person name="Xiao Y."/>
        </authorList>
    </citation>
    <scope>NUCLEOTIDE SEQUENCE [LARGE SCALE GENOMIC DNA]</scope>
    <source>
        <strain evidence="2 3">36-1</strain>
    </source>
</reference>
<gene>
    <name evidence="2" type="ORF">PCL_01520</name>
</gene>
<evidence type="ECO:0000313" key="2">
    <source>
        <dbReference type="EMBL" id="PWI69135.1"/>
    </source>
</evidence>
<protein>
    <submittedName>
        <fullName evidence="2">Uncharacterized protein</fullName>
    </submittedName>
</protein>
<evidence type="ECO:0000313" key="3">
    <source>
        <dbReference type="Proteomes" id="UP000245956"/>
    </source>
</evidence>
<name>A0A2U3E3P4_PURLI</name>
<comment type="caution">
    <text evidence="2">The sequence shown here is derived from an EMBL/GenBank/DDBJ whole genome shotgun (WGS) entry which is preliminary data.</text>
</comment>
<evidence type="ECO:0000256" key="1">
    <source>
        <dbReference type="SAM" id="MobiDB-lite"/>
    </source>
</evidence>